<evidence type="ECO:0000313" key="10">
    <source>
        <dbReference type="EMBL" id="RBP53489.1"/>
    </source>
</evidence>
<dbReference type="FunCoup" id="A0A395JPF8">
    <property type="interactions" value="481"/>
</dbReference>
<keyword evidence="11" id="KW-1185">Reference proteome</keyword>
<feature type="domain" description="DHFR" evidence="9">
    <location>
        <begin position="2"/>
        <end position="159"/>
    </location>
</feature>
<evidence type="ECO:0000256" key="2">
    <source>
        <dbReference type="ARBA" id="ARBA00009539"/>
    </source>
</evidence>
<reference evidence="10 11" key="1">
    <citation type="submission" date="2018-06" db="EMBL/GenBank/DDBJ databases">
        <title>Genomic Encyclopedia of Type Strains, Phase IV (KMG-IV): sequencing the most valuable type-strain genomes for metagenomic binning, comparative biology and taxonomic classification.</title>
        <authorList>
            <person name="Goeker M."/>
        </authorList>
    </citation>
    <scope>NUCLEOTIDE SEQUENCE [LARGE SCALE GENOMIC DNA]</scope>
    <source>
        <strain evidence="10 11">DSM 24032</strain>
    </source>
</reference>
<evidence type="ECO:0000313" key="11">
    <source>
        <dbReference type="Proteomes" id="UP000253083"/>
    </source>
</evidence>
<evidence type="ECO:0000259" key="9">
    <source>
        <dbReference type="PROSITE" id="PS51330"/>
    </source>
</evidence>
<keyword evidence="4 8" id="KW-0554">One-carbon metabolism</keyword>
<dbReference type="InterPro" id="IPR024072">
    <property type="entry name" value="DHFR-like_dom_sf"/>
</dbReference>
<evidence type="ECO:0000256" key="3">
    <source>
        <dbReference type="ARBA" id="ARBA00012856"/>
    </source>
</evidence>
<dbReference type="PROSITE" id="PS51330">
    <property type="entry name" value="DHFR_2"/>
    <property type="match status" value="1"/>
</dbReference>
<protein>
    <recommendedName>
        <fullName evidence="3 8">Dihydrofolate reductase</fullName>
        <ecNumber evidence="3 8">1.5.1.3</ecNumber>
    </recommendedName>
</protein>
<dbReference type="Proteomes" id="UP000253083">
    <property type="component" value="Unassembled WGS sequence"/>
</dbReference>
<dbReference type="GO" id="GO:0006730">
    <property type="term" value="P:one-carbon metabolic process"/>
    <property type="evidence" value="ECO:0007669"/>
    <property type="project" value="UniProtKB-KW"/>
</dbReference>
<dbReference type="RefSeq" id="WP_113953049.1">
    <property type="nucleotide sequence ID" value="NZ_QNRT01000001.1"/>
</dbReference>
<evidence type="ECO:0000256" key="6">
    <source>
        <dbReference type="ARBA" id="ARBA00023002"/>
    </source>
</evidence>
<dbReference type="SUPFAM" id="SSF53597">
    <property type="entry name" value="Dihydrofolate reductase-like"/>
    <property type="match status" value="1"/>
</dbReference>
<dbReference type="PIRSF" id="PIRSF000194">
    <property type="entry name" value="DHFR"/>
    <property type="match status" value="1"/>
</dbReference>
<dbReference type="CDD" id="cd00209">
    <property type="entry name" value="DHFR"/>
    <property type="match status" value="1"/>
</dbReference>
<comment type="similarity">
    <text evidence="2 8">Belongs to the dihydrofolate reductase family.</text>
</comment>
<dbReference type="PANTHER" id="PTHR48069:SF3">
    <property type="entry name" value="DIHYDROFOLATE REDUCTASE"/>
    <property type="match status" value="1"/>
</dbReference>
<dbReference type="GO" id="GO:0050661">
    <property type="term" value="F:NADP binding"/>
    <property type="evidence" value="ECO:0007669"/>
    <property type="project" value="InterPro"/>
</dbReference>
<dbReference type="OrthoDB" id="9804315at2"/>
<dbReference type="Gene3D" id="3.40.430.10">
    <property type="entry name" value="Dihydrofolate Reductase, subunit A"/>
    <property type="match status" value="1"/>
</dbReference>
<comment type="function">
    <text evidence="7 8">Key enzyme in folate metabolism. Catalyzes an essential reaction for de novo glycine and purine synthesis, and for DNA precursor synthesis.</text>
</comment>
<dbReference type="GO" id="GO:0004146">
    <property type="term" value="F:dihydrofolate reductase activity"/>
    <property type="evidence" value="ECO:0007669"/>
    <property type="project" value="UniProtKB-EC"/>
</dbReference>
<comment type="pathway">
    <text evidence="1 8">Cofactor biosynthesis; tetrahydrofolate biosynthesis; 5,6,7,8-tetrahydrofolate from 7,8-dihydrofolate: step 1/1.</text>
</comment>
<dbReference type="UniPathway" id="UPA00077">
    <property type="reaction ID" value="UER00158"/>
</dbReference>
<evidence type="ECO:0000256" key="7">
    <source>
        <dbReference type="ARBA" id="ARBA00025067"/>
    </source>
</evidence>
<evidence type="ECO:0000256" key="8">
    <source>
        <dbReference type="PIRNR" id="PIRNR000194"/>
    </source>
</evidence>
<gene>
    <name evidence="10" type="ORF">DFR28_101875</name>
</gene>
<evidence type="ECO:0000256" key="4">
    <source>
        <dbReference type="ARBA" id="ARBA00022563"/>
    </source>
</evidence>
<organism evidence="10 11">
    <name type="scientific">Arenicella xantha</name>
    <dbReference type="NCBI Taxonomy" id="644221"/>
    <lineage>
        <taxon>Bacteria</taxon>
        <taxon>Pseudomonadati</taxon>
        <taxon>Pseudomonadota</taxon>
        <taxon>Gammaproteobacteria</taxon>
        <taxon>Arenicellales</taxon>
        <taxon>Arenicellaceae</taxon>
        <taxon>Arenicella</taxon>
    </lineage>
</organism>
<comment type="caution">
    <text evidence="10">The sequence shown here is derived from an EMBL/GenBank/DDBJ whole genome shotgun (WGS) entry which is preliminary data.</text>
</comment>
<dbReference type="GO" id="GO:0005829">
    <property type="term" value="C:cytosol"/>
    <property type="evidence" value="ECO:0007669"/>
    <property type="project" value="TreeGrafter"/>
</dbReference>
<comment type="catalytic activity">
    <reaction evidence="8">
        <text>(6S)-5,6,7,8-tetrahydrofolate + NADP(+) = 7,8-dihydrofolate + NADPH + H(+)</text>
        <dbReference type="Rhea" id="RHEA:15009"/>
        <dbReference type="ChEBI" id="CHEBI:15378"/>
        <dbReference type="ChEBI" id="CHEBI:57451"/>
        <dbReference type="ChEBI" id="CHEBI:57453"/>
        <dbReference type="ChEBI" id="CHEBI:57783"/>
        <dbReference type="ChEBI" id="CHEBI:58349"/>
        <dbReference type="EC" id="1.5.1.3"/>
    </reaction>
</comment>
<dbReference type="PANTHER" id="PTHR48069">
    <property type="entry name" value="DIHYDROFOLATE REDUCTASE"/>
    <property type="match status" value="1"/>
</dbReference>
<dbReference type="AlphaFoldDB" id="A0A395JPF8"/>
<sequence length="160" mass="17844">MQVILIAALGENGEMGHNNELLWHLPGDLPRFKQITMGSPIIMGRKTYDSIGRPLPGRLNIVLTENQQWHADGVSVAASLDAALSLAEAEKTGKAFVIGGGQIYKLFLAYATSMELTEVFDTPVADTYFPFFSNTDFKEIQRIKITDNDPKFDYVTYQRV</sequence>
<dbReference type="InParanoid" id="A0A395JPF8"/>
<dbReference type="Pfam" id="PF00186">
    <property type="entry name" value="DHFR_1"/>
    <property type="match status" value="1"/>
</dbReference>
<dbReference type="GO" id="GO:0046452">
    <property type="term" value="P:dihydrofolate metabolic process"/>
    <property type="evidence" value="ECO:0007669"/>
    <property type="project" value="TreeGrafter"/>
</dbReference>
<evidence type="ECO:0000256" key="5">
    <source>
        <dbReference type="ARBA" id="ARBA00022857"/>
    </source>
</evidence>
<dbReference type="GO" id="GO:0046654">
    <property type="term" value="P:tetrahydrofolate biosynthetic process"/>
    <property type="evidence" value="ECO:0007669"/>
    <property type="project" value="UniProtKB-UniPathway"/>
</dbReference>
<proteinExistence type="inferred from homology"/>
<dbReference type="InterPro" id="IPR001796">
    <property type="entry name" value="DHFR_dom"/>
</dbReference>
<dbReference type="GO" id="GO:0046655">
    <property type="term" value="P:folic acid metabolic process"/>
    <property type="evidence" value="ECO:0007669"/>
    <property type="project" value="TreeGrafter"/>
</dbReference>
<accession>A0A395JPF8</accession>
<keyword evidence="6 8" id="KW-0560">Oxidoreductase</keyword>
<dbReference type="PRINTS" id="PR00070">
    <property type="entry name" value="DHFR"/>
</dbReference>
<evidence type="ECO:0000256" key="1">
    <source>
        <dbReference type="ARBA" id="ARBA00004903"/>
    </source>
</evidence>
<keyword evidence="5 8" id="KW-0521">NADP</keyword>
<dbReference type="InterPro" id="IPR012259">
    <property type="entry name" value="DHFR"/>
</dbReference>
<dbReference type="EMBL" id="QNRT01000001">
    <property type="protein sequence ID" value="RBP53489.1"/>
    <property type="molecule type" value="Genomic_DNA"/>
</dbReference>
<dbReference type="EC" id="1.5.1.3" evidence="3 8"/>
<name>A0A395JPF8_9GAMM</name>